<feature type="transmembrane region" description="Helical" evidence="6">
    <location>
        <begin position="463"/>
        <end position="480"/>
    </location>
</feature>
<feature type="transmembrane region" description="Helical" evidence="6">
    <location>
        <begin position="212"/>
        <end position="230"/>
    </location>
</feature>
<sequence>MIIGPFVLEIVVTFFIVACLLQKYGNCRKHHILVTANVFIAWYFAFIIICILPLDVSSTAYRQCLRDNFDTTTPYPVVTTEIPTNSSEVSNASSFEQNKSIQNIVDFQGLSFENACQLPWSYVSDEVLQSLWRVVYWTAQTLTWIILPMMQSYSTAGDFTISGKLKTALVENAIYYGSYLLIFGVLLIYVVLQPNSNLDGSHLKVICITASNTWGLFLLVLLEGYGLVEIPRKLWNTTKKGYMLNFLYFKASKVSAERCEAEERIDDLMEEITHISNTTPANHPTRPYVDLILEKLPDERKSVTQLRRSRDDGRFSIDGISVKGLAKLHKQIIRAIHMYRRTQCQWNMLLEQVFHWEDVVANESNREKIFKTSVKTTKSPFLKFIQTPKIEWYWNCMLRNWVYRTLCVVLSVFSAIVVWSELTFFTQSPTLSIFALFIKSAKANYNYILIEKCNKFLPLKDHIYCYDCIFVCVCLLYCVSNKNIKLLLLSPSSSN</sequence>
<dbReference type="PANTHER" id="PTHR21355">
    <property type="entry name" value="G-PROTEIN COUPLED RECEPTOR-ASSOCIATED PROTEIN LMBRD2"/>
    <property type="match status" value="1"/>
</dbReference>
<dbReference type="Proteomes" id="UP001497382">
    <property type="component" value="Unassembled WGS sequence"/>
</dbReference>
<feature type="transmembrane region" description="Helical" evidence="6">
    <location>
        <begin position="32"/>
        <end position="54"/>
    </location>
</feature>
<dbReference type="Pfam" id="PF04791">
    <property type="entry name" value="LMBR1"/>
    <property type="match status" value="1"/>
</dbReference>
<name>A0AAV2BF45_9ARAC</name>
<organism evidence="7 8">
    <name type="scientific">Larinioides sclopetarius</name>
    <dbReference type="NCBI Taxonomy" id="280406"/>
    <lineage>
        <taxon>Eukaryota</taxon>
        <taxon>Metazoa</taxon>
        <taxon>Ecdysozoa</taxon>
        <taxon>Arthropoda</taxon>
        <taxon>Chelicerata</taxon>
        <taxon>Arachnida</taxon>
        <taxon>Araneae</taxon>
        <taxon>Araneomorphae</taxon>
        <taxon>Entelegynae</taxon>
        <taxon>Araneoidea</taxon>
        <taxon>Araneidae</taxon>
        <taxon>Larinioides</taxon>
    </lineage>
</organism>
<evidence type="ECO:0000256" key="1">
    <source>
        <dbReference type="ARBA" id="ARBA00004141"/>
    </source>
</evidence>
<evidence type="ECO:0008006" key="9">
    <source>
        <dbReference type="Google" id="ProtNLM"/>
    </source>
</evidence>
<dbReference type="InterPro" id="IPR051584">
    <property type="entry name" value="GPCR-associated_LMBR1"/>
</dbReference>
<keyword evidence="3 6" id="KW-0812">Transmembrane</keyword>
<feature type="transmembrane region" description="Helical" evidence="6">
    <location>
        <begin position="6"/>
        <end position="25"/>
    </location>
</feature>
<comment type="caution">
    <text evidence="7">The sequence shown here is derived from an EMBL/GenBank/DDBJ whole genome shotgun (WGS) entry which is preliminary data.</text>
</comment>
<evidence type="ECO:0000256" key="5">
    <source>
        <dbReference type="ARBA" id="ARBA00023136"/>
    </source>
</evidence>
<keyword evidence="8" id="KW-1185">Reference proteome</keyword>
<feature type="transmembrane region" description="Helical" evidence="6">
    <location>
        <begin position="401"/>
        <end position="419"/>
    </location>
</feature>
<protein>
    <recommendedName>
        <fullName evidence="9">LMBR1 domain-containing protein 2</fullName>
    </recommendedName>
</protein>
<feature type="transmembrane region" description="Helical" evidence="6">
    <location>
        <begin position="173"/>
        <end position="192"/>
    </location>
</feature>
<comment type="subcellular location">
    <subcellularLocation>
        <location evidence="1">Membrane</location>
        <topology evidence="1">Multi-pass membrane protein</topology>
    </subcellularLocation>
</comment>
<keyword evidence="5 6" id="KW-0472">Membrane</keyword>
<accession>A0AAV2BF45</accession>
<dbReference type="AlphaFoldDB" id="A0AAV2BF45"/>
<evidence type="ECO:0000256" key="6">
    <source>
        <dbReference type="SAM" id="Phobius"/>
    </source>
</evidence>
<gene>
    <name evidence="7" type="ORF">LARSCL_LOCUS18763</name>
</gene>
<reference evidence="7 8" key="1">
    <citation type="submission" date="2024-04" db="EMBL/GenBank/DDBJ databases">
        <authorList>
            <person name="Rising A."/>
            <person name="Reimegard J."/>
            <person name="Sonavane S."/>
            <person name="Akerstrom W."/>
            <person name="Nylinder S."/>
            <person name="Hedman E."/>
            <person name="Kallberg Y."/>
        </authorList>
    </citation>
    <scope>NUCLEOTIDE SEQUENCE [LARGE SCALE GENOMIC DNA]</scope>
</reference>
<dbReference type="EMBL" id="CAXIEN010000348">
    <property type="protein sequence ID" value="CAL1294542.1"/>
    <property type="molecule type" value="Genomic_DNA"/>
</dbReference>
<dbReference type="InterPro" id="IPR006876">
    <property type="entry name" value="LMBR1-like_membr_prot"/>
</dbReference>
<evidence type="ECO:0000313" key="8">
    <source>
        <dbReference type="Proteomes" id="UP001497382"/>
    </source>
</evidence>
<dbReference type="PANTHER" id="PTHR21355:SF0">
    <property type="entry name" value="G-PROTEIN COUPLED RECEPTOR-ASSOCIATED PROTEIN LMBRD2"/>
    <property type="match status" value="1"/>
</dbReference>
<proteinExistence type="inferred from homology"/>
<evidence type="ECO:0000313" key="7">
    <source>
        <dbReference type="EMBL" id="CAL1294542.1"/>
    </source>
</evidence>
<evidence type="ECO:0000256" key="3">
    <source>
        <dbReference type="ARBA" id="ARBA00022692"/>
    </source>
</evidence>
<evidence type="ECO:0000256" key="2">
    <source>
        <dbReference type="ARBA" id="ARBA00010487"/>
    </source>
</evidence>
<dbReference type="GO" id="GO:0016020">
    <property type="term" value="C:membrane"/>
    <property type="evidence" value="ECO:0007669"/>
    <property type="project" value="UniProtKB-SubCell"/>
</dbReference>
<evidence type="ECO:0000256" key="4">
    <source>
        <dbReference type="ARBA" id="ARBA00022989"/>
    </source>
</evidence>
<keyword evidence="4 6" id="KW-1133">Transmembrane helix</keyword>
<comment type="similarity">
    <text evidence="2">Belongs to the LIMR family.</text>
</comment>